<sequence>MRKAINREYADRFGNIARCTVERLMRQLGVDGVRRRRKRPKTASARAEECPEDLVEREFTADGPNCLWVADITYIPTPWILAIVATPQIKGVCGGSTTRQRQRPVQGERTRGILPTPRSRWHDPCSRCRARCQRGLMLPMASRSRHIDATRKKSFLH</sequence>
<accession>A0A4Z0KPV9</accession>
<proteinExistence type="predicted"/>
<dbReference type="Proteomes" id="UP000297736">
    <property type="component" value="Unassembled WGS sequence"/>
</dbReference>
<dbReference type="AlphaFoldDB" id="A0A4Z0KPV9"/>
<dbReference type="InterPro" id="IPR050900">
    <property type="entry name" value="Transposase_IS3/IS150/IS904"/>
</dbReference>
<comment type="caution">
    <text evidence="2">The sequence shown here is derived from an EMBL/GenBank/DDBJ whole genome shotgun (WGS) entry which is preliminary data.</text>
</comment>
<dbReference type="PANTHER" id="PTHR46889">
    <property type="entry name" value="TRANSPOSASE INSF FOR INSERTION SEQUENCE IS3B-RELATED"/>
    <property type="match status" value="1"/>
</dbReference>
<protein>
    <recommendedName>
        <fullName evidence="4">HTH-like domain-containing protein</fullName>
    </recommendedName>
</protein>
<evidence type="ECO:0000313" key="2">
    <source>
        <dbReference type="EMBL" id="TGD40898.1"/>
    </source>
</evidence>
<feature type="region of interest" description="Disordered" evidence="1">
    <location>
        <begin position="95"/>
        <end position="118"/>
    </location>
</feature>
<name>A0A4Z0KPV9_BREAU</name>
<reference evidence="2 3" key="1">
    <citation type="submission" date="2018-10" db="EMBL/GenBank/DDBJ databases">
        <title>Brevibacterium genomes from Austrain hard cheese rinds.</title>
        <authorList>
            <person name="Anast J.M."/>
            <person name="Dzieciol M."/>
            <person name="Schultz D.L."/>
            <person name="Mann E."/>
            <person name="Wagner M."/>
            <person name="Schmitz-Esser S."/>
        </authorList>
    </citation>
    <scope>NUCLEOTIDE SEQUENCE [LARGE SCALE GENOMIC DNA]</scope>
    <source>
        <strain evidence="2 3">L261</strain>
    </source>
</reference>
<evidence type="ECO:0000256" key="1">
    <source>
        <dbReference type="SAM" id="MobiDB-lite"/>
    </source>
</evidence>
<evidence type="ECO:0000313" key="3">
    <source>
        <dbReference type="Proteomes" id="UP000297736"/>
    </source>
</evidence>
<organism evidence="2 3">
    <name type="scientific">Brevibacterium aurantiacum</name>
    <dbReference type="NCBI Taxonomy" id="273384"/>
    <lineage>
        <taxon>Bacteria</taxon>
        <taxon>Bacillati</taxon>
        <taxon>Actinomycetota</taxon>
        <taxon>Actinomycetes</taxon>
        <taxon>Micrococcales</taxon>
        <taxon>Brevibacteriaceae</taxon>
        <taxon>Brevibacterium</taxon>
    </lineage>
</organism>
<dbReference type="PANTHER" id="PTHR46889:SF4">
    <property type="entry name" value="TRANSPOSASE INSO FOR INSERTION SEQUENCE ELEMENT IS911B-RELATED"/>
    <property type="match status" value="1"/>
</dbReference>
<gene>
    <name evidence="2" type="ORF">EB834_02495</name>
</gene>
<evidence type="ECO:0008006" key="4">
    <source>
        <dbReference type="Google" id="ProtNLM"/>
    </source>
</evidence>
<dbReference type="EMBL" id="RHFF01000001">
    <property type="protein sequence ID" value="TGD40898.1"/>
    <property type="molecule type" value="Genomic_DNA"/>
</dbReference>